<name>A0A926D4H3_9FIRM</name>
<dbReference type="Proteomes" id="UP000623172">
    <property type="component" value="Unassembled WGS sequence"/>
</dbReference>
<dbReference type="InterPro" id="IPR007359">
    <property type="entry name" value="SigmaE_reg_RseC_MucC"/>
</dbReference>
<organism evidence="2 3">
    <name type="scientific">Gehongia tenuis</name>
    <dbReference type="NCBI Taxonomy" id="2763655"/>
    <lineage>
        <taxon>Bacteria</taxon>
        <taxon>Bacillati</taxon>
        <taxon>Bacillota</taxon>
        <taxon>Clostridia</taxon>
        <taxon>Christensenellales</taxon>
        <taxon>Christensenellaceae</taxon>
        <taxon>Gehongia</taxon>
    </lineage>
</organism>
<sequence length="149" mass="16288">MVEAAEVMEVMEDRAMMRLVRKSACGSCHACGMKSEEQEIRFSVKNTLHAVAGEWVMVELPQKNVLHAAFLAYGIPLILLIAGIALGYLVAGAVPGLTPHRDMIALGAGLILAAAQFLVMRAMEKRFKKSGKYEPAMVEILNMQEKEGE</sequence>
<dbReference type="PANTHER" id="PTHR35867">
    <property type="entry name" value="PROTEIN RSEC"/>
    <property type="match status" value="1"/>
</dbReference>
<accession>A0A926D4H3</accession>
<dbReference type="InterPro" id="IPR026268">
    <property type="entry name" value="RseC"/>
</dbReference>
<keyword evidence="1" id="KW-0472">Membrane</keyword>
<dbReference type="Pfam" id="PF04246">
    <property type="entry name" value="RseC_MucC"/>
    <property type="match status" value="1"/>
</dbReference>
<evidence type="ECO:0000313" key="3">
    <source>
        <dbReference type="Proteomes" id="UP000623172"/>
    </source>
</evidence>
<dbReference type="AlphaFoldDB" id="A0A926D4H3"/>
<feature type="transmembrane region" description="Helical" evidence="1">
    <location>
        <begin position="103"/>
        <end position="123"/>
    </location>
</feature>
<protein>
    <submittedName>
        <fullName evidence="2">SoxR reducing system RseC family protein</fullName>
    </submittedName>
</protein>
<gene>
    <name evidence="2" type="ORF">H8696_04400</name>
</gene>
<evidence type="ECO:0000313" key="2">
    <source>
        <dbReference type="EMBL" id="MBC8531086.1"/>
    </source>
</evidence>
<reference evidence="2" key="1">
    <citation type="submission" date="2020-08" db="EMBL/GenBank/DDBJ databases">
        <title>Genome public.</title>
        <authorList>
            <person name="Liu C."/>
            <person name="Sun Q."/>
        </authorList>
    </citation>
    <scope>NUCLEOTIDE SEQUENCE</scope>
    <source>
        <strain evidence="2">NSJ-53</strain>
    </source>
</reference>
<dbReference type="PANTHER" id="PTHR35867:SF1">
    <property type="entry name" value="PROTEIN RSEC"/>
    <property type="match status" value="1"/>
</dbReference>
<dbReference type="RefSeq" id="WP_249315149.1">
    <property type="nucleotide sequence ID" value="NZ_JACRSR010000001.1"/>
</dbReference>
<proteinExistence type="predicted"/>
<dbReference type="PIRSF" id="PIRSF004923">
    <property type="entry name" value="RseC"/>
    <property type="match status" value="1"/>
</dbReference>
<keyword evidence="1" id="KW-1133">Transmembrane helix</keyword>
<evidence type="ECO:0000256" key="1">
    <source>
        <dbReference type="SAM" id="Phobius"/>
    </source>
</evidence>
<keyword evidence="3" id="KW-1185">Reference proteome</keyword>
<dbReference type="EMBL" id="JACRSR010000001">
    <property type="protein sequence ID" value="MBC8531086.1"/>
    <property type="molecule type" value="Genomic_DNA"/>
</dbReference>
<feature type="transmembrane region" description="Helical" evidence="1">
    <location>
        <begin position="70"/>
        <end position="91"/>
    </location>
</feature>
<keyword evidence="1" id="KW-0812">Transmembrane</keyword>
<comment type="caution">
    <text evidence="2">The sequence shown here is derived from an EMBL/GenBank/DDBJ whole genome shotgun (WGS) entry which is preliminary data.</text>
</comment>